<dbReference type="Gene3D" id="3.10.580.10">
    <property type="entry name" value="CBS-domain"/>
    <property type="match status" value="1"/>
</dbReference>
<evidence type="ECO:0000256" key="9">
    <source>
        <dbReference type="PROSITE-ProRule" id="PRU00703"/>
    </source>
</evidence>
<keyword evidence="4 10" id="KW-0812">Transmembrane</keyword>
<dbReference type="Proteomes" id="UP001210339">
    <property type="component" value="Chromosome"/>
</dbReference>
<comment type="similarity">
    <text evidence="2">Belongs to the UPF0053 family.</text>
</comment>
<dbReference type="Pfam" id="PF03471">
    <property type="entry name" value="CorC_HlyC"/>
    <property type="match status" value="1"/>
</dbReference>
<keyword evidence="13" id="KW-1185">Reference proteome</keyword>
<keyword evidence="5" id="KW-0677">Repeat</keyword>
<keyword evidence="8 10" id="KW-0472">Membrane</keyword>
<feature type="transmembrane region" description="Helical" evidence="10">
    <location>
        <begin position="64"/>
        <end position="83"/>
    </location>
</feature>
<dbReference type="Pfam" id="PF01595">
    <property type="entry name" value="CNNM"/>
    <property type="match status" value="1"/>
</dbReference>
<evidence type="ECO:0000256" key="3">
    <source>
        <dbReference type="ARBA" id="ARBA00022475"/>
    </source>
</evidence>
<evidence type="ECO:0000313" key="12">
    <source>
        <dbReference type="EMBL" id="WBW50319.1"/>
    </source>
</evidence>
<dbReference type="RefSeq" id="WP_271191850.1">
    <property type="nucleotide sequence ID" value="NZ_CP115667.1"/>
</dbReference>
<evidence type="ECO:0000256" key="8">
    <source>
        <dbReference type="ARBA" id="ARBA00023136"/>
    </source>
</evidence>
<evidence type="ECO:0000256" key="6">
    <source>
        <dbReference type="ARBA" id="ARBA00022989"/>
    </source>
</evidence>
<organism evidence="12 13">
    <name type="scientific">Peptoniphilus equinus</name>
    <dbReference type="NCBI Taxonomy" id="3016343"/>
    <lineage>
        <taxon>Bacteria</taxon>
        <taxon>Bacillati</taxon>
        <taxon>Bacillota</taxon>
        <taxon>Tissierellia</taxon>
        <taxon>Tissierellales</taxon>
        <taxon>Peptoniphilaceae</taxon>
        <taxon>Peptoniphilus</taxon>
    </lineage>
</organism>
<sequence length="414" mass="47252">MIHYIFLIFALIFLFFSYLCSLIEGAFQTLTTFKIKDLENEGLPNIDIIRSLSGEVSTYSALRILDFLANICTSTCLALFFYLRFRWAGFFATLILYPIIIIVVGESWPKAMGTQNYKKIVAAHGKTLKAIVTVTTPLRAMNHALAEGLIRLAGGDKNFEEPRITEDEIFDALSLGYEEGILDKSESRIIENVMDFRGTLVKDIMTPRTDIVGVDVDMTYDEIVRLVQEESFSRMPVYDEDLDTIYGILHVKDILKFNSSFVLKDHLDILRPPFFTYEFKNIAPLFNEMRSKRVSVAIITDEYGGTEGMITIEDLIERIVGAISDEFDTTEDEEFRKVGPKEYLIDGAMNLSDINRRLDLELHSDETDSIAGFLIEKLDRFPTQGEVIEEGSLKFVIHKSTKNRIERVLLKFNS</sequence>
<keyword evidence="7 9" id="KW-0129">CBS domain</keyword>
<dbReference type="SUPFAM" id="SSF56176">
    <property type="entry name" value="FAD-binding/transporter-associated domain-like"/>
    <property type="match status" value="1"/>
</dbReference>
<feature type="transmembrane region" description="Helical" evidence="10">
    <location>
        <begin position="6"/>
        <end position="27"/>
    </location>
</feature>
<evidence type="ECO:0000256" key="1">
    <source>
        <dbReference type="ARBA" id="ARBA00004651"/>
    </source>
</evidence>
<keyword evidence="3" id="KW-1003">Cell membrane</keyword>
<proteinExistence type="inferred from homology"/>
<evidence type="ECO:0000256" key="4">
    <source>
        <dbReference type="ARBA" id="ARBA00022692"/>
    </source>
</evidence>
<evidence type="ECO:0000256" key="5">
    <source>
        <dbReference type="ARBA" id="ARBA00022737"/>
    </source>
</evidence>
<dbReference type="PANTHER" id="PTHR22777">
    <property type="entry name" value="HEMOLYSIN-RELATED"/>
    <property type="match status" value="1"/>
</dbReference>
<feature type="transmembrane region" description="Helical" evidence="10">
    <location>
        <begin position="89"/>
        <end position="109"/>
    </location>
</feature>
<reference evidence="12 13" key="1">
    <citation type="submission" date="2023-01" db="EMBL/GenBank/DDBJ databases">
        <authorList>
            <person name="Lee S.H."/>
            <person name="Jung H.S."/>
            <person name="Yun J.U."/>
        </authorList>
    </citation>
    <scope>NUCLEOTIDE SEQUENCE [LARGE SCALE GENOMIC DNA]</scope>
    <source>
        <strain evidence="12 13">CBA3646</strain>
    </source>
</reference>
<dbReference type="SUPFAM" id="SSF54631">
    <property type="entry name" value="CBS-domain pair"/>
    <property type="match status" value="1"/>
</dbReference>
<dbReference type="CDD" id="cd04590">
    <property type="entry name" value="CBS_pair_CorC_HlyC_assoc"/>
    <property type="match status" value="1"/>
</dbReference>
<keyword evidence="6 10" id="KW-1133">Transmembrane helix</keyword>
<gene>
    <name evidence="12" type="ORF">O6R05_01900</name>
</gene>
<dbReference type="PROSITE" id="PS51371">
    <property type="entry name" value="CBS"/>
    <property type="match status" value="1"/>
</dbReference>
<evidence type="ECO:0000256" key="2">
    <source>
        <dbReference type="ARBA" id="ARBA00006337"/>
    </source>
</evidence>
<dbReference type="InterPro" id="IPR016169">
    <property type="entry name" value="FAD-bd_PCMH_sub2"/>
</dbReference>
<dbReference type="InterPro" id="IPR002550">
    <property type="entry name" value="CNNM"/>
</dbReference>
<dbReference type="Gene3D" id="3.30.465.10">
    <property type="match status" value="1"/>
</dbReference>
<feature type="domain" description="CBS" evidence="11">
    <location>
        <begin position="205"/>
        <end position="269"/>
    </location>
</feature>
<dbReference type="InterPro" id="IPR046342">
    <property type="entry name" value="CBS_dom_sf"/>
</dbReference>
<dbReference type="PANTHER" id="PTHR22777:SF32">
    <property type="entry name" value="UPF0053 INNER MEMBRANE PROTEIN YFJD"/>
    <property type="match status" value="1"/>
</dbReference>
<evidence type="ECO:0000313" key="13">
    <source>
        <dbReference type="Proteomes" id="UP001210339"/>
    </source>
</evidence>
<evidence type="ECO:0000256" key="10">
    <source>
        <dbReference type="SAM" id="Phobius"/>
    </source>
</evidence>
<protein>
    <submittedName>
        <fullName evidence="12">Hemolysin family protein</fullName>
    </submittedName>
</protein>
<name>A0ABY7QU76_9FIRM</name>
<dbReference type="Pfam" id="PF00571">
    <property type="entry name" value="CBS"/>
    <property type="match status" value="2"/>
</dbReference>
<evidence type="ECO:0000259" key="11">
    <source>
        <dbReference type="PROSITE" id="PS51371"/>
    </source>
</evidence>
<dbReference type="SMART" id="SM01091">
    <property type="entry name" value="CorC_HlyC"/>
    <property type="match status" value="1"/>
</dbReference>
<dbReference type="InterPro" id="IPR005170">
    <property type="entry name" value="Transptr-assoc_dom"/>
</dbReference>
<dbReference type="EMBL" id="CP115667">
    <property type="protein sequence ID" value="WBW50319.1"/>
    <property type="molecule type" value="Genomic_DNA"/>
</dbReference>
<evidence type="ECO:0000256" key="7">
    <source>
        <dbReference type="ARBA" id="ARBA00023122"/>
    </source>
</evidence>
<dbReference type="InterPro" id="IPR000644">
    <property type="entry name" value="CBS_dom"/>
</dbReference>
<accession>A0ABY7QU76</accession>
<comment type="subcellular location">
    <subcellularLocation>
        <location evidence="1">Cell membrane</location>
        <topology evidence="1">Multi-pass membrane protein</topology>
    </subcellularLocation>
</comment>
<dbReference type="InterPro" id="IPR036318">
    <property type="entry name" value="FAD-bd_PCMH-like_sf"/>
</dbReference>
<dbReference type="InterPro" id="IPR044751">
    <property type="entry name" value="Ion_transp-like_CBS"/>
</dbReference>